<feature type="domain" description="PilZ" evidence="1">
    <location>
        <begin position="56"/>
        <end position="146"/>
    </location>
</feature>
<dbReference type="SUPFAM" id="SSF141371">
    <property type="entry name" value="PilZ domain-like"/>
    <property type="match status" value="1"/>
</dbReference>
<gene>
    <name evidence="2" type="ORF">dnm_062030</name>
</gene>
<evidence type="ECO:0000313" key="3">
    <source>
        <dbReference type="Proteomes" id="UP000663722"/>
    </source>
</evidence>
<dbReference type="Proteomes" id="UP000663722">
    <property type="component" value="Chromosome"/>
</dbReference>
<name>A0A975BR24_9BACT</name>
<dbReference type="GO" id="GO:0035438">
    <property type="term" value="F:cyclic-di-GMP binding"/>
    <property type="evidence" value="ECO:0007669"/>
    <property type="project" value="InterPro"/>
</dbReference>
<evidence type="ECO:0000313" key="2">
    <source>
        <dbReference type="EMBL" id="QTA90142.1"/>
    </source>
</evidence>
<evidence type="ECO:0000259" key="1">
    <source>
        <dbReference type="Pfam" id="PF07238"/>
    </source>
</evidence>
<protein>
    <submittedName>
        <fullName evidence="2">PilZ domain-containing protein</fullName>
    </submittedName>
</protein>
<dbReference type="AlphaFoldDB" id="A0A975BR24"/>
<reference evidence="2" key="1">
    <citation type="journal article" date="2021" name="Microb. Physiol.">
        <title>Proteogenomic Insights into the Physiology of Marine, Sulfate-Reducing, Filamentous Desulfonema limicola and Desulfonema magnum.</title>
        <authorList>
            <person name="Schnaars V."/>
            <person name="Wohlbrand L."/>
            <person name="Scheve S."/>
            <person name="Hinrichs C."/>
            <person name="Reinhardt R."/>
            <person name="Rabus R."/>
        </authorList>
    </citation>
    <scope>NUCLEOTIDE SEQUENCE</scope>
    <source>
        <strain evidence="2">4be13</strain>
    </source>
</reference>
<dbReference type="Pfam" id="PF07238">
    <property type="entry name" value="PilZ"/>
    <property type="match status" value="1"/>
</dbReference>
<keyword evidence="3" id="KW-1185">Reference proteome</keyword>
<dbReference type="InterPro" id="IPR009875">
    <property type="entry name" value="PilZ_domain"/>
</dbReference>
<organism evidence="2 3">
    <name type="scientific">Desulfonema magnum</name>
    <dbReference type="NCBI Taxonomy" id="45655"/>
    <lineage>
        <taxon>Bacteria</taxon>
        <taxon>Pseudomonadati</taxon>
        <taxon>Thermodesulfobacteriota</taxon>
        <taxon>Desulfobacteria</taxon>
        <taxon>Desulfobacterales</taxon>
        <taxon>Desulfococcaceae</taxon>
        <taxon>Desulfonema</taxon>
    </lineage>
</organism>
<accession>A0A975BR24</accession>
<proteinExistence type="predicted"/>
<dbReference type="EMBL" id="CP061800">
    <property type="protein sequence ID" value="QTA90142.1"/>
    <property type="molecule type" value="Genomic_DNA"/>
</dbReference>
<dbReference type="Gene3D" id="2.40.10.220">
    <property type="entry name" value="predicted glycosyltransferase like domains"/>
    <property type="match status" value="1"/>
</dbReference>
<dbReference type="KEGG" id="dmm:dnm_062030"/>
<dbReference type="RefSeq" id="WP_207678476.1">
    <property type="nucleotide sequence ID" value="NZ_CP061800.1"/>
</dbReference>
<sequence>MAEKKLFISNDGMVTFMCPKCSKIKTINVSQNKNSDKIARIKFKCTCGYTSDVLLERRKFYRKETNLPGTYVLEDNIEKPMVVKDLSLIGLKFDAQSKQNFAVGDEVLVKFSLDNDQEILIRKKVLVKKIFGSFIGAEFCNVEPDDPTDKAIEFYVIP</sequence>